<keyword evidence="3" id="KW-1003">Cell membrane</keyword>
<name>A0A6M4A5N7_9BURK</name>
<dbReference type="GO" id="GO:0022857">
    <property type="term" value="F:transmembrane transporter activity"/>
    <property type="evidence" value="ECO:0007669"/>
    <property type="project" value="InterPro"/>
</dbReference>
<dbReference type="InterPro" id="IPR036259">
    <property type="entry name" value="MFS_trans_sf"/>
</dbReference>
<comment type="subcellular location">
    <subcellularLocation>
        <location evidence="1">Cell membrane</location>
        <topology evidence="1">Multi-pass membrane protein</topology>
    </subcellularLocation>
</comment>
<dbReference type="PROSITE" id="PS00216">
    <property type="entry name" value="SUGAR_TRANSPORT_1"/>
    <property type="match status" value="1"/>
</dbReference>
<evidence type="ECO:0000256" key="3">
    <source>
        <dbReference type="ARBA" id="ARBA00022475"/>
    </source>
</evidence>
<feature type="transmembrane region" description="Helical" evidence="8">
    <location>
        <begin position="178"/>
        <end position="200"/>
    </location>
</feature>
<reference evidence="10 11" key="1">
    <citation type="journal article" date="2019" name="Int. J. Syst. Evol. Microbiol.">
        <title>Undibacterium piscinae sp. nov., isolated from Korean shiner intestine.</title>
        <authorList>
            <person name="Lee S.Y."/>
            <person name="Kang W."/>
            <person name="Kim P.S."/>
            <person name="Kim H.S."/>
            <person name="Sung H."/>
            <person name="Shin N.R."/>
            <person name="Whon T.W."/>
            <person name="Yun J.H."/>
            <person name="Lee J.Y."/>
            <person name="Lee J.Y."/>
            <person name="Jung M.J."/>
            <person name="Jeong Y.S."/>
            <person name="Tak E.J."/>
            <person name="Han J.E."/>
            <person name="Hyun D.W."/>
            <person name="Kang M.S."/>
            <person name="Lee K.E."/>
            <person name="Lee B.H."/>
            <person name="Bae J.W."/>
        </authorList>
    </citation>
    <scope>NUCLEOTIDE SEQUENCE [LARGE SCALE GENOMIC DNA]</scope>
    <source>
        <strain evidence="10 11">S11R28</strain>
    </source>
</reference>
<dbReference type="InterPro" id="IPR011701">
    <property type="entry name" value="MFS"/>
</dbReference>
<accession>A0A6M4A5N7</accession>
<evidence type="ECO:0000256" key="8">
    <source>
        <dbReference type="SAM" id="Phobius"/>
    </source>
</evidence>
<dbReference type="InterPro" id="IPR020846">
    <property type="entry name" value="MFS_dom"/>
</dbReference>
<feature type="transmembrane region" description="Helical" evidence="8">
    <location>
        <begin position="63"/>
        <end position="83"/>
    </location>
</feature>
<keyword evidence="6 8" id="KW-0472">Membrane</keyword>
<dbReference type="Pfam" id="PF07690">
    <property type="entry name" value="MFS_1"/>
    <property type="match status" value="1"/>
</dbReference>
<dbReference type="Proteomes" id="UP000274350">
    <property type="component" value="Chromosome"/>
</dbReference>
<dbReference type="PANTHER" id="PTHR42718">
    <property type="entry name" value="MAJOR FACILITATOR SUPERFAMILY MULTIDRUG TRANSPORTER MFSC"/>
    <property type="match status" value="1"/>
</dbReference>
<dbReference type="AlphaFoldDB" id="A0A6M4A5N7"/>
<keyword evidence="5 8" id="KW-1133">Transmembrane helix</keyword>
<dbReference type="EMBL" id="CP051152">
    <property type="protein sequence ID" value="QJQ06601.1"/>
    <property type="molecule type" value="Genomic_DNA"/>
</dbReference>
<dbReference type="SUPFAM" id="SSF103473">
    <property type="entry name" value="MFS general substrate transporter"/>
    <property type="match status" value="1"/>
</dbReference>
<feature type="transmembrane region" description="Helical" evidence="8">
    <location>
        <begin position="20"/>
        <end position="43"/>
    </location>
</feature>
<dbReference type="Gene3D" id="1.20.1720.10">
    <property type="entry name" value="Multidrug resistance protein D"/>
    <property type="match status" value="1"/>
</dbReference>
<organism evidence="10 11">
    <name type="scientific">Undibacterium piscinae</name>
    <dbReference type="NCBI Taxonomy" id="2495591"/>
    <lineage>
        <taxon>Bacteria</taxon>
        <taxon>Pseudomonadati</taxon>
        <taxon>Pseudomonadota</taxon>
        <taxon>Betaproteobacteria</taxon>
        <taxon>Burkholderiales</taxon>
        <taxon>Oxalobacteraceae</taxon>
        <taxon>Undibacterium</taxon>
    </lineage>
</organism>
<feature type="transmembrane region" description="Helical" evidence="8">
    <location>
        <begin position="212"/>
        <end position="239"/>
    </location>
</feature>
<feature type="compositionally biased region" description="Basic residues" evidence="7">
    <location>
        <begin position="332"/>
        <end position="346"/>
    </location>
</feature>
<dbReference type="CDD" id="cd17321">
    <property type="entry name" value="MFS_MMR_MDR_like"/>
    <property type="match status" value="1"/>
</dbReference>
<dbReference type="InterPro" id="IPR005829">
    <property type="entry name" value="Sugar_transporter_CS"/>
</dbReference>
<gene>
    <name evidence="10" type="ORF">EJG51_012960</name>
</gene>
<feature type="region of interest" description="Disordered" evidence="7">
    <location>
        <begin position="317"/>
        <end position="346"/>
    </location>
</feature>
<feature type="transmembrane region" description="Helical" evidence="8">
    <location>
        <begin position="95"/>
        <end position="118"/>
    </location>
</feature>
<evidence type="ECO:0000256" key="4">
    <source>
        <dbReference type="ARBA" id="ARBA00022692"/>
    </source>
</evidence>
<keyword evidence="11" id="KW-1185">Reference proteome</keyword>
<feature type="domain" description="Major facilitator superfamily (MFS) profile" evidence="9">
    <location>
        <begin position="25"/>
        <end position="346"/>
    </location>
</feature>
<evidence type="ECO:0000313" key="11">
    <source>
        <dbReference type="Proteomes" id="UP000274350"/>
    </source>
</evidence>
<feature type="transmembrane region" description="Helical" evidence="8">
    <location>
        <begin position="124"/>
        <end position="141"/>
    </location>
</feature>
<evidence type="ECO:0000256" key="5">
    <source>
        <dbReference type="ARBA" id="ARBA00022989"/>
    </source>
</evidence>
<evidence type="ECO:0000256" key="1">
    <source>
        <dbReference type="ARBA" id="ARBA00004651"/>
    </source>
</evidence>
<evidence type="ECO:0000256" key="7">
    <source>
        <dbReference type="SAM" id="MobiDB-lite"/>
    </source>
</evidence>
<keyword evidence="2" id="KW-0813">Transport</keyword>
<dbReference type="PANTHER" id="PTHR42718:SF46">
    <property type="entry name" value="BLR6921 PROTEIN"/>
    <property type="match status" value="1"/>
</dbReference>
<evidence type="ECO:0000259" key="9">
    <source>
        <dbReference type="PROSITE" id="PS50850"/>
    </source>
</evidence>
<evidence type="ECO:0000256" key="6">
    <source>
        <dbReference type="ARBA" id="ARBA00023136"/>
    </source>
</evidence>
<evidence type="ECO:0000256" key="2">
    <source>
        <dbReference type="ARBA" id="ARBA00022448"/>
    </source>
</evidence>
<evidence type="ECO:0000313" key="10">
    <source>
        <dbReference type="EMBL" id="QJQ06601.1"/>
    </source>
</evidence>
<keyword evidence="4 8" id="KW-0812">Transmembrane</keyword>
<dbReference type="PROSITE" id="PS50850">
    <property type="entry name" value="MFS"/>
    <property type="match status" value="1"/>
</dbReference>
<sequence>MHASPTPAALPAQSLIYPHIPLWVAVVIACVASFMVVMDGAIVNVALPAMQADLGLSKVQQQWVVDAYLLCLGGCMLLAARASDLYGRKRILQSGLLVFTAASLAGGLASTPAALLIARAIQGFGASALATSTLAVIVAVYPGGPAKARAISMWAASSAIASALGVLIGGLLTEKFGWRWVMFVNVPIGCALIAGVALCMQARDAGNPPARLDVWGALSITLGTAALLFGITQAVTLGWGSPKNGIYLRMDQFQSQFAVILMHQHVGATSLAPAAARQTRTPPASAADKARLAIALPASEASSTPSPTTATIATASLRLTSTTHRPDDVPSRPHRLARAGRVPARR</sequence>
<dbReference type="GO" id="GO:0005886">
    <property type="term" value="C:plasma membrane"/>
    <property type="evidence" value="ECO:0007669"/>
    <property type="project" value="UniProtKB-SubCell"/>
</dbReference>
<proteinExistence type="predicted"/>
<protein>
    <submittedName>
        <fullName evidence="10">MFS transporter</fullName>
    </submittedName>
</protein>
<feature type="transmembrane region" description="Helical" evidence="8">
    <location>
        <begin position="153"/>
        <end position="172"/>
    </location>
</feature>
<dbReference type="KEGG" id="upi:EJG51_012960"/>